<feature type="domain" description="HTH araC/xylS-type" evidence="5">
    <location>
        <begin position="676"/>
        <end position="773"/>
    </location>
</feature>
<dbReference type="SMART" id="SM00342">
    <property type="entry name" value="HTH_ARAC"/>
    <property type="match status" value="1"/>
</dbReference>
<dbReference type="PANTHER" id="PTHR43280">
    <property type="entry name" value="ARAC-FAMILY TRANSCRIPTIONAL REGULATOR"/>
    <property type="match status" value="1"/>
</dbReference>
<evidence type="ECO:0000256" key="3">
    <source>
        <dbReference type="ARBA" id="ARBA00023163"/>
    </source>
</evidence>
<dbReference type="Proteomes" id="UP001165962">
    <property type="component" value="Unassembled WGS sequence"/>
</dbReference>
<keyword evidence="4" id="KW-1133">Transmembrane helix</keyword>
<keyword evidence="2" id="KW-0238">DNA-binding</keyword>
<dbReference type="SUPFAM" id="SSF46689">
    <property type="entry name" value="Homeodomain-like"/>
    <property type="match status" value="2"/>
</dbReference>
<keyword evidence="4" id="KW-0812">Transmembrane</keyword>
<dbReference type="Pfam" id="PF17853">
    <property type="entry name" value="GGDEF_2"/>
    <property type="match status" value="1"/>
</dbReference>
<dbReference type="InterPro" id="IPR009057">
    <property type="entry name" value="Homeodomain-like_sf"/>
</dbReference>
<dbReference type="InterPro" id="IPR041522">
    <property type="entry name" value="CdaR_GGDEF"/>
</dbReference>
<evidence type="ECO:0000313" key="7">
    <source>
        <dbReference type="Proteomes" id="UP001165962"/>
    </source>
</evidence>
<dbReference type="EMBL" id="JAAOIW010000021">
    <property type="protein sequence ID" value="NHN34663.1"/>
    <property type="molecule type" value="Genomic_DNA"/>
</dbReference>
<name>A0ABX0JIV0_9BACL</name>
<evidence type="ECO:0000313" key="6">
    <source>
        <dbReference type="EMBL" id="NHN34663.1"/>
    </source>
</evidence>
<dbReference type="PROSITE" id="PS01124">
    <property type="entry name" value="HTH_ARAC_FAMILY_2"/>
    <property type="match status" value="1"/>
</dbReference>
<accession>A0ABX0JIV0</accession>
<feature type="transmembrane region" description="Helical" evidence="4">
    <location>
        <begin position="27"/>
        <end position="47"/>
    </location>
</feature>
<dbReference type="RefSeq" id="WP_166155966.1">
    <property type="nucleotide sequence ID" value="NZ_JAAOIW010000021.1"/>
</dbReference>
<keyword evidence="7" id="KW-1185">Reference proteome</keyword>
<feature type="transmembrane region" description="Helical" evidence="4">
    <location>
        <begin position="304"/>
        <end position="327"/>
    </location>
</feature>
<gene>
    <name evidence="6" type="ORF">G9U52_33415</name>
</gene>
<sequence>MANWINHAFRILVLGKGDRIGKYWQRFIWVGCLSVCIPIVVAGIIYYQISMERTKEQIINESNSSLVLSKDRTERMLQNIEKESLELAADNIINDVFANRVIDHPLIWHLDFLRKIARTKNANDLIGEIYYFSNLEDIVLSNNYGSIELDAYKYKIDVELLMNDSSLTKWTYLPSSQDEGFITFFRKIPVAASSTTQGILAFQVHTSNVIRFMPEHTSVIPNGKELIFVSYPYESRPISELTGGSAKPFDPLAAYQKNISTQSIDNFYTKDPSGQIMYISFMKGMFGRTFISVIPEQLIANRLLWIRIITIVTIVFFIILALIFTYFNAKRAYNPIERLIKHSKLLGAGRVQANEDEIDYIRACLDYLSKETQELGSYMDKVQPTLRERCLQQLVNGDYFLSGSLVQDCETYGLAIRSTYMVMIVEVANLVRETRFLPGDNPIIAFAVSNVIQELLDKNLDLKGYVFPYQGKGIGMLQWDEDVEQARLPQRMIEFAQSVCDALKAFLSFEVTVGIGRCYSNIADAPVSYKEAEVALQYRIYQDTAAVLYIEDLENSKTRAVFRYPRELEGTIIDSLSEGELNQAEQSLEGFTKALQLSQSVHFIRQSYSVLLSAVITSLEKQGGNILDILEHNLFGQLESKQTSRDIMDWFKVVLFPLHKKLTENSLKDAGQSAILKVCQYIRENCKGDLSLVQCAELVGMSPSYVSRLFKKEMGINFLDFIVECKVEEAKRLLLETDQTISEIATIMGYSERQLIRIFQRNIQLTPTMFRATYR</sequence>
<keyword evidence="1" id="KW-0805">Transcription regulation</keyword>
<dbReference type="Gene3D" id="1.10.10.60">
    <property type="entry name" value="Homeodomain-like"/>
    <property type="match status" value="2"/>
</dbReference>
<reference evidence="6" key="1">
    <citation type="submission" date="2020-03" db="EMBL/GenBank/DDBJ databases">
        <title>Draft sequencing of Paenibacilllus sp. S3N08.</title>
        <authorList>
            <person name="Kim D.-U."/>
        </authorList>
    </citation>
    <scope>NUCLEOTIDE SEQUENCE</scope>
    <source>
        <strain evidence="6">S3N08</strain>
    </source>
</reference>
<dbReference type="Pfam" id="PF12833">
    <property type="entry name" value="HTH_18"/>
    <property type="match status" value="1"/>
</dbReference>
<keyword evidence="3" id="KW-0804">Transcription</keyword>
<comment type="caution">
    <text evidence="6">The sequence shown here is derived from an EMBL/GenBank/DDBJ whole genome shotgun (WGS) entry which is preliminary data.</text>
</comment>
<evidence type="ECO:0000256" key="1">
    <source>
        <dbReference type="ARBA" id="ARBA00023015"/>
    </source>
</evidence>
<evidence type="ECO:0000256" key="4">
    <source>
        <dbReference type="SAM" id="Phobius"/>
    </source>
</evidence>
<dbReference type="InterPro" id="IPR018062">
    <property type="entry name" value="HTH_AraC-typ_CS"/>
</dbReference>
<evidence type="ECO:0000259" key="5">
    <source>
        <dbReference type="PROSITE" id="PS01124"/>
    </source>
</evidence>
<evidence type="ECO:0000256" key="2">
    <source>
        <dbReference type="ARBA" id="ARBA00023125"/>
    </source>
</evidence>
<dbReference type="PANTHER" id="PTHR43280:SF2">
    <property type="entry name" value="HTH-TYPE TRANSCRIPTIONAL REGULATOR EXSA"/>
    <property type="match status" value="1"/>
</dbReference>
<keyword evidence="4" id="KW-0472">Membrane</keyword>
<proteinExistence type="predicted"/>
<dbReference type="InterPro" id="IPR018060">
    <property type="entry name" value="HTH_AraC"/>
</dbReference>
<protein>
    <submittedName>
        <fullName evidence="6">Helix-turn-helix transcriptional regulator</fullName>
    </submittedName>
</protein>
<dbReference type="PROSITE" id="PS00041">
    <property type="entry name" value="HTH_ARAC_FAMILY_1"/>
    <property type="match status" value="1"/>
</dbReference>
<organism evidence="6 7">
    <name type="scientific">Paenibacillus agricola</name>
    <dbReference type="NCBI Taxonomy" id="2716264"/>
    <lineage>
        <taxon>Bacteria</taxon>
        <taxon>Bacillati</taxon>
        <taxon>Bacillota</taxon>
        <taxon>Bacilli</taxon>
        <taxon>Bacillales</taxon>
        <taxon>Paenibacillaceae</taxon>
        <taxon>Paenibacillus</taxon>
    </lineage>
</organism>